<organism evidence="3 4">
    <name type="scientific">[Propionibacterium] namnetense SK182B-JCVI</name>
    <dbReference type="NCBI Taxonomy" id="1051006"/>
    <lineage>
        <taxon>Bacteria</taxon>
        <taxon>Bacillati</taxon>
        <taxon>Actinomycetota</taxon>
        <taxon>Actinomycetes</taxon>
        <taxon>Propionibacteriales</taxon>
        <taxon>Propionibacteriaceae</taxon>
        <taxon>Cutibacterium</taxon>
    </lineage>
</organism>
<keyword evidence="1" id="KW-1133">Transmembrane helix</keyword>
<feature type="transmembrane region" description="Helical" evidence="1">
    <location>
        <begin position="21"/>
        <end position="50"/>
    </location>
</feature>
<evidence type="ECO:0000313" key="4">
    <source>
        <dbReference type="Proteomes" id="UP000007832"/>
    </source>
</evidence>
<keyword evidence="1" id="KW-0472">Membrane</keyword>
<feature type="transmembrane region" description="Helical" evidence="1">
    <location>
        <begin position="167"/>
        <end position="186"/>
    </location>
</feature>
<dbReference type="PATRIC" id="fig|1051006.4.peg.1483"/>
<comment type="caution">
    <text evidence="3">The sequence shown here is derived from an EMBL/GenBank/DDBJ whole genome shotgun (WGS) entry which is preliminary data.</text>
</comment>
<dbReference type="GO" id="GO:0006508">
    <property type="term" value="P:proteolysis"/>
    <property type="evidence" value="ECO:0007669"/>
    <property type="project" value="UniProtKB-KW"/>
</dbReference>
<feature type="transmembrane region" description="Helical" evidence="1">
    <location>
        <begin position="56"/>
        <end position="77"/>
    </location>
</feature>
<protein>
    <submittedName>
        <fullName evidence="3">CAAX amino terminal protease family protein</fullName>
    </submittedName>
</protein>
<dbReference type="eggNOG" id="COG1266">
    <property type="taxonomic scope" value="Bacteria"/>
</dbReference>
<keyword evidence="3" id="KW-0645">Protease</keyword>
<proteinExistence type="predicted"/>
<feature type="transmembrane region" description="Helical" evidence="1">
    <location>
        <begin position="130"/>
        <end position="146"/>
    </location>
</feature>
<dbReference type="Pfam" id="PF02517">
    <property type="entry name" value="Rce1-like"/>
    <property type="match status" value="1"/>
</dbReference>
<keyword evidence="1" id="KW-0812">Transmembrane</keyword>
<evidence type="ECO:0000259" key="2">
    <source>
        <dbReference type="Pfam" id="PF02517"/>
    </source>
</evidence>
<dbReference type="AlphaFoldDB" id="F9NWC8"/>
<dbReference type="STRING" id="1574624.GCA_001642025_02007"/>
<feature type="transmembrane region" description="Helical" evidence="1">
    <location>
        <begin position="192"/>
        <end position="211"/>
    </location>
</feature>
<reference evidence="3 4" key="1">
    <citation type="submission" date="2011-07" db="EMBL/GenBank/DDBJ databases">
        <title>Genome Sequence of Propionibacterium acnes SK182B-JCVI.</title>
        <authorList>
            <person name="Durkin A.S."/>
            <person name="Madupu R."/>
            <person name="Hostetler J."/>
            <person name="Radune D."/>
            <person name="Torralba M."/>
            <person name="Methe B."/>
            <person name="Sutton G."/>
            <person name="Strausberg R.L."/>
            <person name="Nelson K.E."/>
        </authorList>
    </citation>
    <scope>NUCLEOTIDE SEQUENCE [LARGE SCALE GENOMIC DNA]</scope>
    <source>
        <strain evidence="3 4">SK182B-JCVI</strain>
    </source>
</reference>
<dbReference type="PANTHER" id="PTHR39430:SF1">
    <property type="entry name" value="PROTEASE"/>
    <property type="match status" value="1"/>
</dbReference>
<accession>F9NWC8</accession>
<dbReference type="Proteomes" id="UP000007832">
    <property type="component" value="Unassembled WGS sequence"/>
</dbReference>
<feature type="transmembrane region" description="Helical" evidence="1">
    <location>
        <begin position="223"/>
        <end position="244"/>
    </location>
</feature>
<feature type="transmembrane region" description="Helical" evidence="1">
    <location>
        <begin position="264"/>
        <end position="287"/>
    </location>
</feature>
<keyword evidence="3" id="KW-0378">Hydrolase</keyword>
<dbReference type="InterPro" id="IPR003675">
    <property type="entry name" value="Rce1/LyrA-like_dom"/>
</dbReference>
<dbReference type="GO" id="GO:0004175">
    <property type="term" value="F:endopeptidase activity"/>
    <property type="evidence" value="ECO:0007669"/>
    <property type="project" value="UniProtKB-ARBA"/>
</dbReference>
<evidence type="ECO:0000256" key="1">
    <source>
        <dbReference type="SAM" id="Phobius"/>
    </source>
</evidence>
<dbReference type="GO" id="GO:0080120">
    <property type="term" value="P:CAAX-box protein maturation"/>
    <property type="evidence" value="ECO:0007669"/>
    <property type="project" value="UniProtKB-ARBA"/>
</dbReference>
<name>F9NWC8_9ACTN</name>
<evidence type="ECO:0000313" key="3">
    <source>
        <dbReference type="EMBL" id="EGR96939.1"/>
    </source>
</evidence>
<dbReference type="PANTHER" id="PTHR39430">
    <property type="entry name" value="MEMBRANE-ASSOCIATED PROTEASE-RELATED"/>
    <property type="match status" value="1"/>
</dbReference>
<feature type="domain" description="CAAX prenyl protease 2/Lysostaphin resistance protein A-like" evidence="2">
    <location>
        <begin position="136"/>
        <end position="228"/>
    </location>
</feature>
<sequence>MVPRIPSSRRPVDRFLAGAGLFHPLLSLLAAITILGVGQVGVALVLTALVGGHPDAQTSTIVLLTSFAGVWLMLWAWMRFVDQRPMSCLGLHGPGSDVWIGVAIAVAILAIDVVTMTASGQVTMSWTRPSAMAMVFIIAAILLFLVQGCAEEAVLRGYLMQSVAAKWGIPAGLAIQAVVFATLHGANPGTTWVALVNVAGFGLMLGLLVVWRGNLLAAMGFHTVWNWLQGMVLGFDVSGLEFHHSVMTTARVTGSRSWLTGGTFGAEGSVISTIVLAILITGLLVTIRHDWRNN</sequence>
<gene>
    <name evidence="3" type="ORF">HMPREF1162_1863</name>
</gene>
<dbReference type="EMBL" id="AFUN01000034">
    <property type="protein sequence ID" value="EGR96939.1"/>
    <property type="molecule type" value="Genomic_DNA"/>
</dbReference>
<feature type="transmembrane region" description="Helical" evidence="1">
    <location>
        <begin position="98"/>
        <end position="118"/>
    </location>
</feature>